<dbReference type="EMBL" id="ANIZ01000162">
    <property type="protein sequence ID" value="ETI56383.1"/>
    <property type="molecule type" value="Genomic_DNA"/>
</dbReference>
<protein>
    <submittedName>
        <fullName evidence="2">Uncharacterized protein</fullName>
    </submittedName>
</protein>
<dbReference type="AlphaFoldDB" id="V9G031"/>
<sequence>MAENEEQSVAVRALGSQHETTEGRRGSPASEQAQQ</sequence>
<name>V9G031_PHYNI</name>
<reference evidence="2 3" key="1">
    <citation type="submission" date="2013-11" db="EMBL/GenBank/DDBJ databases">
        <title>The Genome Sequence of Phytophthora parasitica P1569.</title>
        <authorList>
            <consortium name="The Broad Institute Genomics Platform"/>
            <person name="Russ C."/>
            <person name="Tyler B."/>
            <person name="Panabieres F."/>
            <person name="Shan W."/>
            <person name="Tripathy S."/>
            <person name="Grunwald N."/>
            <person name="Machado M."/>
            <person name="Johnson C.S."/>
            <person name="Arredondo F."/>
            <person name="Hong C."/>
            <person name="Coffey M."/>
            <person name="Young S.K."/>
            <person name="Zeng Q."/>
            <person name="Gargeya S."/>
            <person name="Fitzgerald M."/>
            <person name="Abouelleil A."/>
            <person name="Alvarado L."/>
            <person name="Chapman S.B."/>
            <person name="Gainer-Dewar J."/>
            <person name="Goldberg J."/>
            <person name="Griggs A."/>
            <person name="Gujja S."/>
            <person name="Hansen M."/>
            <person name="Howarth C."/>
            <person name="Imamovic A."/>
            <person name="Ireland A."/>
            <person name="Larimer J."/>
            <person name="McCowan C."/>
            <person name="Murphy C."/>
            <person name="Pearson M."/>
            <person name="Poon T.W."/>
            <person name="Priest M."/>
            <person name="Roberts A."/>
            <person name="Saif S."/>
            <person name="Shea T."/>
            <person name="Sykes S."/>
            <person name="Wortman J."/>
            <person name="Nusbaum C."/>
            <person name="Birren B."/>
        </authorList>
    </citation>
    <scope>NUCLEOTIDE SEQUENCE [LARGE SCALE GENOMIC DNA]</scope>
    <source>
        <strain evidence="2 3">P1569</strain>
    </source>
</reference>
<comment type="caution">
    <text evidence="2">The sequence shown here is derived from an EMBL/GenBank/DDBJ whole genome shotgun (WGS) entry which is preliminary data.</text>
</comment>
<keyword evidence="3" id="KW-1185">Reference proteome</keyword>
<evidence type="ECO:0000313" key="3">
    <source>
        <dbReference type="Proteomes" id="UP000018721"/>
    </source>
</evidence>
<dbReference type="HOGENOM" id="CLU_3369575_0_0_1"/>
<feature type="region of interest" description="Disordered" evidence="1">
    <location>
        <begin position="1"/>
        <end position="35"/>
    </location>
</feature>
<evidence type="ECO:0000256" key="1">
    <source>
        <dbReference type="SAM" id="MobiDB-lite"/>
    </source>
</evidence>
<organism evidence="2 3">
    <name type="scientific">Phytophthora nicotianae P1569</name>
    <dbReference type="NCBI Taxonomy" id="1317065"/>
    <lineage>
        <taxon>Eukaryota</taxon>
        <taxon>Sar</taxon>
        <taxon>Stramenopiles</taxon>
        <taxon>Oomycota</taxon>
        <taxon>Peronosporomycetes</taxon>
        <taxon>Peronosporales</taxon>
        <taxon>Peronosporaceae</taxon>
        <taxon>Phytophthora</taxon>
    </lineage>
</organism>
<proteinExistence type="predicted"/>
<dbReference type="Proteomes" id="UP000018721">
    <property type="component" value="Unassembled WGS sequence"/>
</dbReference>
<accession>V9G031</accession>
<gene>
    <name evidence="2" type="ORF">F443_01027</name>
</gene>
<evidence type="ECO:0000313" key="2">
    <source>
        <dbReference type="EMBL" id="ETI56383.1"/>
    </source>
</evidence>